<dbReference type="CDD" id="cd01920">
    <property type="entry name" value="cyclophilin_EcCYP_like"/>
    <property type="match status" value="1"/>
</dbReference>
<dbReference type="PROSITE" id="PS50072">
    <property type="entry name" value="CSA_PPIASE_2"/>
    <property type="match status" value="1"/>
</dbReference>
<dbReference type="InterPro" id="IPR020892">
    <property type="entry name" value="Cyclophilin-type_PPIase_CS"/>
</dbReference>
<dbReference type="Proteomes" id="UP000444318">
    <property type="component" value="Unassembled WGS sequence"/>
</dbReference>
<feature type="chain" id="PRO_5033099494" description="Peptidyl-prolyl cis-trans isomerase" evidence="4">
    <location>
        <begin position="28"/>
        <end position="209"/>
    </location>
</feature>
<evidence type="ECO:0000256" key="4">
    <source>
        <dbReference type="RuleBase" id="RU363019"/>
    </source>
</evidence>
<evidence type="ECO:0000259" key="5">
    <source>
        <dbReference type="PROSITE" id="PS50072"/>
    </source>
</evidence>
<evidence type="ECO:0000256" key="1">
    <source>
        <dbReference type="ARBA" id="ARBA00007365"/>
    </source>
</evidence>
<evidence type="ECO:0000256" key="3">
    <source>
        <dbReference type="ARBA" id="ARBA00023235"/>
    </source>
</evidence>
<comment type="caution">
    <text evidence="6">The sequence shown here is derived from an EMBL/GenBank/DDBJ whole genome shotgun (WGS) entry which is preliminary data.</text>
</comment>
<accession>A0A843SGW1</accession>
<dbReference type="PRINTS" id="PR00153">
    <property type="entry name" value="CSAPPISMRASE"/>
</dbReference>
<sequence length="209" mass="22415">MHQTQPSLFAKLMTMFAGVALSGAALAAAPAAPAANNATPQVEIKTSMGDIVVELNHEKAPKSVDNFLTYVKAGFYKGTIFHRVIDGFMIQGGGFDEKLKQKKTNPPVPIESQNGLTNNTYTLAMARTGDPNSATSQFFINVSDNDALNYPGRDGFGYTVFGKVIKGQEVVDKIKGVLVDDKGSFQNIPVIPVVIKSATILKTPIQPKL</sequence>
<dbReference type="InterPro" id="IPR029000">
    <property type="entry name" value="Cyclophilin-like_dom_sf"/>
</dbReference>
<comment type="similarity">
    <text evidence="1 4">Belongs to the cyclophilin-type PPIase family.</text>
</comment>
<dbReference type="InterPro" id="IPR044665">
    <property type="entry name" value="E_coli_cyclophilin_A-like"/>
</dbReference>
<keyword evidence="2 4" id="KW-0697">Rotamase</keyword>
<feature type="signal peptide" evidence="4">
    <location>
        <begin position="1"/>
        <end position="27"/>
    </location>
</feature>
<proteinExistence type="inferred from homology"/>
<dbReference type="PANTHER" id="PTHR43246">
    <property type="entry name" value="PEPTIDYL-PROLYL CIS-TRANS ISOMERASE CYP38, CHLOROPLASTIC"/>
    <property type="match status" value="1"/>
</dbReference>
<dbReference type="InterPro" id="IPR002130">
    <property type="entry name" value="Cyclophilin-type_PPIase_dom"/>
</dbReference>
<protein>
    <recommendedName>
        <fullName evidence="4">Peptidyl-prolyl cis-trans isomerase</fullName>
        <shortName evidence="4">PPIase</shortName>
        <ecNumber evidence="4">5.2.1.8</ecNumber>
    </recommendedName>
</protein>
<keyword evidence="4" id="KW-0732">Signal</keyword>
<dbReference type="Gene3D" id="2.40.100.10">
    <property type="entry name" value="Cyclophilin-like"/>
    <property type="match status" value="1"/>
</dbReference>
<evidence type="ECO:0000313" key="7">
    <source>
        <dbReference type="Proteomes" id="UP000444318"/>
    </source>
</evidence>
<name>A0A843SGW1_9BURK</name>
<dbReference type="PROSITE" id="PS00170">
    <property type="entry name" value="CSA_PPIASE_1"/>
    <property type="match status" value="1"/>
</dbReference>
<dbReference type="RefSeq" id="WP_152807236.1">
    <property type="nucleotide sequence ID" value="NZ_WHUF01000005.1"/>
</dbReference>
<dbReference type="SUPFAM" id="SSF50891">
    <property type="entry name" value="Cyclophilin-like"/>
    <property type="match status" value="1"/>
</dbReference>
<dbReference type="EC" id="5.2.1.8" evidence="4"/>
<keyword evidence="7" id="KW-1185">Reference proteome</keyword>
<evidence type="ECO:0000313" key="6">
    <source>
        <dbReference type="EMBL" id="MQA21698.1"/>
    </source>
</evidence>
<dbReference type="Pfam" id="PF00160">
    <property type="entry name" value="Pro_isomerase"/>
    <property type="match status" value="1"/>
</dbReference>
<dbReference type="GO" id="GO:0006457">
    <property type="term" value="P:protein folding"/>
    <property type="evidence" value="ECO:0007669"/>
    <property type="project" value="InterPro"/>
</dbReference>
<dbReference type="GO" id="GO:0003755">
    <property type="term" value="F:peptidyl-prolyl cis-trans isomerase activity"/>
    <property type="evidence" value="ECO:0007669"/>
    <property type="project" value="UniProtKB-UniRule"/>
</dbReference>
<evidence type="ECO:0000256" key="2">
    <source>
        <dbReference type="ARBA" id="ARBA00023110"/>
    </source>
</evidence>
<reference evidence="6 7" key="1">
    <citation type="submission" date="2019-10" db="EMBL/GenBank/DDBJ databases">
        <title>Two novel species isolated from a subtropical stream in China.</title>
        <authorList>
            <person name="Lu H."/>
        </authorList>
    </citation>
    <scope>NUCLEOTIDE SEQUENCE [LARGE SCALE GENOMIC DNA]</scope>
    <source>
        <strain evidence="6 7">FT103W</strain>
    </source>
</reference>
<feature type="domain" description="PPIase cyclophilin-type" evidence="5">
    <location>
        <begin position="46"/>
        <end position="200"/>
    </location>
</feature>
<organism evidence="6 7">
    <name type="scientific">Rugamonas rivuli</name>
    <dbReference type="NCBI Taxonomy" id="2743358"/>
    <lineage>
        <taxon>Bacteria</taxon>
        <taxon>Pseudomonadati</taxon>
        <taxon>Pseudomonadota</taxon>
        <taxon>Betaproteobacteria</taxon>
        <taxon>Burkholderiales</taxon>
        <taxon>Oxalobacteraceae</taxon>
        <taxon>Telluria group</taxon>
        <taxon>Rugamonas</taxon>
    </lineage>
</organism>
<gene>
    <name evidence="6" type="ORF">GEV01_19465</name>
</gene>
<comment type="function">
    <text evidence="4">PPIases accelerate the folding of proteins. It catalyzes the cis-trans isomerization of proline imidic peptide bonds in oligopeptides.</text>
</comment>
<keyword evidence="3 4" id="KW-0413">Isomerase</keyword>
<dbReference type="AlphaFoldDB" id="A0A843SGW1"/>
<dbReference type="EMBL" id="WHUF01000005">
    <property type="protein sequence ID" value="MQA21698.1"/>
    <property type="molecule type" value="Genomic_DNA"/>
</dbReference>
<comment type="catalytic activity">
    <reaction evidence="4">
        <text>[protein]-peptidylproline (omega=180) = [protein]-peptidylproline (omega=0)</text>
        <dbReference type="Rhea" id="RHEA:16237"/>
        <dbReference type="Rhea" id="RHEA-COMP:10747"/>
        <dbReference type="Rhea" id="RHEA-COMP:10748"/>
        <dbReference type="ChEBI" id="CHEBI:83833"/>
        <dbReference type="ChEBI" id="CHEBI:83834"/>
        <dbReference type="EC" id="5.2.1.8"/>
    </reaction>
</comment>